<sequence>MTGGPADSCEMCREVRRNTVGASGLDDPSPPRLVMRWSGLDVMAGLGSLTPGYALVVPHRHAPSSGDLPAGERSRLHVLARAVAAQIERVFACRVTLVEHGSSGKEAGHRGGGCITHCHIHLFPLPPEADARALVPPGAHPVDGLGPLIKAADARRNYYYCSWAPSFHYLTLEPPAVSQYARRVWAEIVGLPDTWDWAAFPYIENCHITIRELRRDEARMNETIGAEVLDETLATYENNAARYAADTEQFADDSALPHQIDHLLDATTGPVLDAGAGAGRDAHYMAARGRPVVAMDASASLLTQVKWSAPFSRLVADIRDIPLADCSVGAIWCSAVLLHLGGADVRRSLDELHRVLRPGGIMQISVKEGRGLVSEQLGESGEVRHFFLYELPELRALVEEAGFEVTRAWTEEESNSGRSAQSWVKVLATRRY</sequence>
<dbReference type="EMBL" id="QGTA01000213">
    <property type="protein sequence ID" value="RQW90901.1"/>
    <property type="molecule type" value="Genomic_DNA"/>
</dbReference>
<dbReference type="GO" id="GO:0032259">
    <property type="term" value="P:methylation"/>
    <property type="evidence" value="ECO:0007669"/>
    <property type="project" value="UniProtKB-KW"/>
</dbReference>
<comment type="caution">
    <text evidence="3">The sequence shown here is derived from an EMBL/GenBank/DDBJ whole genome shotgun (WGS) entry which is preliminary data.</text>
</comment>
<feature type="domain" description="HIT" evidence="2">
    <location>
        <begin position="50"/>
        <end position="133"/>
    </location>
</feature>
<name>A0ABX9Y0Q0_MICCH</name>
<keyword evidence="4" id="KW-1185">Reference proteome</keyword>
<dbReference type="Gene3D" id="3.40.50.150">
    <property type="entry name" value="Vaccinia Virus protein VP39"/>
    <property type="match status" value="1"/>
</dbReference>
<dbReference type="SUPFAM" id="SSF54197">
    <property type="entry name" value="HIT-like"/>
    <property type="match status" value="1"/>
</dbReference>
<feature type="short sequence motif" description="Histidine triad motif" evidence="1">
    <location>
        <begin position="117"/>
        <end position="121"/>
    </location>
</feature>
<gene>
    <name evidence="3" type="ORF">DLJ60_19015</name>
</gene>
<dbReference type="Pfam" id="PF08241">
    <property type="entry name" value="Methyltransf_11"/>
    <property type="match status" value="1"/>
</dbReference>
<dbReference type="InterPro" id="IPR036265">
    <property type="entry name" value="HIT-like_sf"/>
</dbReference>
<dbReference type="Gene3D" id="3.30.428.10">
    <property type="entry name" value="HIT-like"/>
    <property type="match status" value="1"/>
</dbReference>
<evidence type="ECO:0000256" key="1">
    <source>
        <dbReference type="PROSITE-ProRule" id="PRU00464"/>
    </source>
</evidence>
<dbReference type="RefSeq" id="WP_043328781.1">
    <property type="nucleotide sequence ID" value="NZ_CBDRIK010000001.1"/>
</dbReference>
<dbReference type="CDD" id="cd02440">
    <property type="entry name" value="AdoMet_MTases"/>
    <property type="match status" value="1"/>
</dbReference>
<evidence type="ECO:0000313" key="4">
    <source>
        <dbReference type="Proteomes" id="UP000274694"/>
    </source>
</evidence>
<keyword evidence="3" id="KW-0489">Methyltransferase</keyword>
<evidence type="ECO:0000313" key="3">
    <source>
        <dbReference type="EMBL" id="RQW90901.1"/>
    </source>
</evidence>
<dbReference type="InterPro" id="IPR029063">
    <property type="entry name" value="SAM-dependent_MTases_sf"/>
</dbReference>
<evidence type="ECO:0000259" key="2">
    <source>
        <dbReference type="PROSITE" id="PS51084"/>
    </source>
</evidence>
<dbReference type="SUPFAM" id="SSF53335">
    <property type="entry name" value="S-adenosyl-L-methionine-dependent methyltransferases"/>
    <property type="match status" value="1"/>
</dbReference>
<dbReference type="PANTHER" id="PTHR43861:SF1">
    <property type="entry name" value="TRANS-ACONITATE 2-METHYLTRANSFERASE"/>
    <property type="match status" value="1"/>
</dbReference>
<dbReference type="PANTHER" id="PTHR43861">
    <property type="entry name" value="TRANS-ACONITATE 2-METHYLTRANSFERASE-RELATED"/>
    <property type="match status" value="1"/>
</dbReference>
<dbReference type="GO" id="GO:0008168">
    <property type="term" value="F:methyltransferase activity"/>
    <property type="evidence" value="ECO:0007669"/>
    <property type="project" value="UniProtKB-KW"/>
</dbReference>
<reference evidence="3 4" key="1">
    <citation type="submission" date="2018-05" db="EMBL/GenBank/DDBJ databases">
        <title>Micromonospora from Atacama Desert.</title>
        <authorList>
            <person name="Carro L."/>
            <person name="Goodfellow M."/>
            <person name="Klenk H.-P."/>
        </authorList>
    </citation>
    <scope>NUCLEOTIDE SEQUENCE [LARGE SCALE GENOMIC DNA]</scope>
    <source>
        <strain evidence="3 4">LB41</strain>
    </source>
</reference>
<dbReference type="InterPro" id="IPR013216">
    <property type="entry name" value="Methyltransf_11"/>
</dbReference>
<proteinExistence type="predicted"/>
<dbReference type="PROSITE" id="PS51084">
    <property type="entry name" value="HIT_2"/>
    <property type="match status" value="1"/>
</dbReference>
<keyword evidence="3" id="KW-0808">Transferase</keyword>
<protein>
    <submittedName>
        <fullName evidence="3">Methyltransferase domain-containing protein</fullName>
    </submittedName>
</protein>
<dbReference type="InterPro" id="IPR011146">
    <property type="entry name" value="HIT-like"/>
</dbReference>
<dbReference type="Pfam" id="PF01230">
    <property type="entry name" value="HIT"/>
    <property type="match status" value="1"/>
</dbReference>
<accession>A0ABX9Y0Q0</accession>
<dbReference type="Proteomes" id="UP000274694">
    <property type="component" value="Unassembled WGS sequence"/>
</dbReference>
<organism evidence="3 4">
    <name type="scientific">Micromonospora chalcea</name>
    <dbReference type="NCBI Taxonomy" id="1874"/>
    <lineage>
        <taxon>Bacteria</taxon>
        <taxon>Bacillati</taxon>
        <taxon>Actinomycetota</taxon>
        <taxon>Actinomycetes</taxon>
        <taxon>Micromonosporales</taxon>
        <taxon>Micromonosporaceae</taxon>
        <taxon>Micromonospora</taxon>
    </lineage>
</organism>